<evidence type="ECO:0000313" key="3">
    <source>
        <dbReference type="Proteomes" id="UP000050280"/>
    </source>
</evidence>
<name>A0A0P7A5C0_9FLAO</name>
<protein>
    <recommendedName>
        <fullName evidence="4">Secretion system C-terminal sorting domain-containing protein</fullName>
    </recommendedName>
</protein>
<dbReference type="STRING" id="1300341.I595_2257"/>
<gene>
    <name evidence="2" type="ORF">I595_2257</name>
</gene>
<accession>A0A0P7A5C0</accession>
<keyword evidence="1" id="KW-0732">Signal</keyword>
<feature type="signal peptide" evidence="1">
    <location>
        <begin position="1"/>
        <end position="22"/>
    </location>
</feature>
<proteinExistence type="predicted"/>
<organism evidence="2 3">
    <name type="scientific">Croceitalea dokdonensis DOKDO 023</name>
    <dbReference type="NCBI Taxonomy" id="1300341"/>
    <lineage>
        <taxon>Bacteria</taxon>
        <taxon>Pseudomonadati</taxon>
        <taxon>Bacteroidota</taxon>
        <taxon>Flavobacteriia</taxon>
        <taxon>Flavobacteriales</taxon>
        <taxon>Flavobacteriaceae</taxon>
        <taxon>Croceitalea</taxon>
    </lineage>
</organism>
<evidence type="ECO:0000313" key="2">
    <source>
        <dbReference type="EMBL" id="KPM31762.1"/>
    </source>
</evidence>
<comment type="caution">
    <text evidence="2">The sequence shown here is derived from an EMBL/GenBank/DDBJ whole genome shotgun (WGS) entry which is preliminary data.</text>
</comment>
<dbReference type="Proteomes" id="UP000050280">
    <property type="component" value="Unassembled WGS sequence"/>
</dbReference>
<keyword evidence="3" id="KW-1185">Reference proteome</keyword>
<sequence length="123" mass="14085">MKTIMKNTVLAALMFTTVVGLAKEPVSTFGKKAFEVEKKLVHINTDPVFTQKGQKVFVNLLNLDQENVVVKIYDSEGRVVFKEVFKGEMIVEKAFNFEKAYKDNYTVVVIDNDKKFTEKIEVK</sequence>
<dbReference type="AlphaFoldDB" id="A0A0P7A5C0"/>
<dbReference type="EMBL" id="LDJX01000004">
    <property type="protein sequence ID" value="KPM31762.1"/>
    <property type="molecule type" value="Genomic_DNA"/>
</dbReference>
<evidence type="ECO:0008006" key="4">
    <source>
        <dbReference type="Google" id="ProtNLM"/>
    </source>
</evidence>
<reference evidence="2 3" key="1">
    <citation type="submission" date="2015-09" db="EMBL/GenBank/DDBJ databases">
        <title>Genome sequence of the marine flavobacterium Croceitalea dokdonensis DOKDO 023 that contains proton- and sodium-pumping rhodopsins.</title>
        <authorList>
            <person name="Kwon S.-K."/>
            <person name="Lee H.K."/>
            <person name="Kwak M.-J."/>
            <person name="Kim J.F."/>
        </authorList>
    </citation>
    <scope>NUCLEOTIDE SEQUENCE [LARGE SCALE GENOMIC DNA]</scope>
    <source>
        <strain evidence="2 3">DOKDO 023</strain>
    </source>
</reference>
<dbReference type="RefSeq" id="WP_054559332.1">
    <property type="nucleotide sequence ID" value="NZ_LDJX01000004.1"/>
</dbReference>
<feature type="chain" id="PRO_5006134642" description="Secretion system C-terminal sorting domain-containing protein" evidence="1">
    <location>
        <begin position="23"/>
        <end position="123"/>
    </location>
</feature>
<dbReference type="OrthoDB" id="1122048at2"/>
<evidence type="ECO:0000256" key="1">
    <source>
        <dbReference type="SAM" id="SignalP"/>
    </source>
</evidence>